<dbReference type="EMBL" id="FNOY01000009">
    <property type="protein sequence ID" value="SDX82174.1"/>
    <property type="molecule type" value="Genomic_DNA"/>
</dbReference>
<feature type="domain" description="SMP-30/Gluconolactonase/LRE-like region" evidence="1">
    <location>
        <begin position="201"/>
        <end position="328"/>
    </location>
</feature>
<dbReference type="RefSeq" id="WP_090412250.1">
    <property type="nucleotide sequence ID" value="NZ_FNOY01000009.1"/>
</dbReference>
<dbReference type="GO" id="GO:0012505">
    <property type="term" value="C:endomembrane system"/>
    <property type="evidence" value="ECO:0007669"/>
    <property type="project" value="TreeGrafter"/>
</dbReference>
<accession>A0A1H3EW76</accession>
<dbReference type="Gene3D" id="2.120.10.30">
    <property type="entry name" value="TolB, C-terminal domain"/>
    <property type="match status" value="1"/>
</dbReference>
<dbReference type="PANTHER" id="PTHR10426">
    <property type="entry name" value="STRICTOSIDINE SYNTHASE-RELATED"/>
    <property type="match status" value="1"/>
</dbReference>
<keyword evidence="3" id="KW-1185">Reference proteome</keyword>
<dbReference type="Proteomes" id="UP000198640">
    <property type="component" value="Unassembled WGS sequence"/>
</dbReference>
<protein>
    <submittedName>
        <fullName evidence="2">SMP-30/Gluconolaconase/LRE-like region-containing protein</fullName>
    </submittedName>
</protein>
<dbReference type="SUPFAM" id="SSF63829">
    <property type="entry name" value="Calcium-dependent phosphotriesterase"/>
    <property type="match status" value="1"/>
</dbReference>
<dbReference type="OrthoDB" id="3332247at2"/>
<proteinExistence type="predicted"/>
<dbReference type="Pfam" id="PF08450">
    <property type="entry name" value="SGL"/>
    <property type="match status" value="1"/>
</dbReference>
<dbReference type="AlphaFoldDB" id="A0A1H3EW76"/>
<evidence type="ECO:0000259" key="1">
    <source>
        <dbReference type="Pfam" id="PF08450"/>
    </source>
</evidence>
<evidence type="ECO:0000313" key="2">
    <source>
        <dbReference type="EMBL" id="SDX82174.1"/>
    </source>
</evidence>
<dbReference type="GO" id="GO:0016787">
    <property type="term" value="F:hydrolase activity"/>
    <property type="evidence" value="ECO:0007669"/>
    <property type="project" value="TreeGrafter"/>
</dbReference>
<sequence length="428" mass="47185">MKKLVYSIGLVLLVTIWWSAAAPREEIGCCISESVVFDPVTVERTQAVDRSKEFAAAIATLEINLPAYDDAVFLDDGESALVTAHDGQIWMVDLAAHTAEPFADVPLMAWGIQIHQAPGNPPQVYFCAAGSYAARSPGEVPGLYRLDLNTRSAEPLALRVPDTQINHQRPVVYADEDPNAPELQADDRSTPSRKIMVCDNLEVSADGRRIYFSEPFNYENASTRDAVHEAIALARNGRLWRHDLDTGSTRLIAEGFHFINGVLYDPHPGKLREESVLVSQTSLFRVMRFYVNGPKAGTSEIVIDGLPGMPDGMDRDAAGRIWLAMFADRGPLLTWAHEHAWIKPLLMRLPTAWLLSQARRTGVVVLSPDGSRPLYSAFYKGPELASIASAVPAPSGIFLANIALSDADPEQKKPIQRLGWPSEWQYSQ</sequence>
<dbReference type="InterPro" id="IPR011042">
    <property type="entry name" value="6-blade_b-propeller_TolB-like"/>
</dbReference>
<dbReference type="STRING" id="44576.SAMN05421881_100948"/>
<name>A0A1H3EW76_9PROT</name>
<gene>
    <name evidence="2" type="ORF">SAMN05421881_100948</name>
</gene>
<reference evidence="2 3" key="1">
    <citation type="submission" date="2016-10" db="EMBL/GenBank/DDBJ databases">
        <authorList>
            <person name="de Groot N.N."/>
        </authorList>
    </citation>
    <scope>NUCLEOTIDE SEQUENCE [LARGE SCALE GENOMIC DNA]</scope>
    <source>
        <strain evidence="2 3">Nm1</strain>
    </source>
</reference>
<dbReference type="PANTHER" id="PTHR10426:SF88">
    <property type="entry name" value="ADIPOCYTE PLASMA MEMBRANE-ASSOCIATED PROTEIN HEMOMUCIN-RELATED"/>
    <property type="match status" value="1"/>
</dbReference>
<evidence type="ECO:0000313" key="3">
    <source>
        <dbReference type="Proteomes" id="UP000198640"/>
    </source>
</evidence>
<dbReference type="InterPro" id="IPR013658">
    <property type="entry name" value="SGL"/>
</dbReference>
<organism evidence="2 3">
    <name type="scientific">Nitrosomonas halophila</name>
    <dbReference type="NCBI Taxonomy" id="44576"/>
    <lineage>
        <taxon>Bacteria</taxon>
        <taxon>Pseudomonadati</taxon>
        <taxon>Pseudomonadota</taxon>
        <taxon>Betaproteobacteria</taxon>
        <taxon>Nitrosomonadales</taxon>
        <taxon>Nitrosomonadaceae</taxon>
        <taxon>Nitrosomonas</taxon>
    </lineage>
</organism>